<evidence type="ECO:0000313" key="1">
    <source>
        <dbReference type="EMBL" id="CAI4017831.1"/>
    </source>
</evidence>
<accession>A0A9P1GMZ5</accession>
<evidence type="ECO:0000313" key="2">
    <source>
        <dbReference type="EMBL" id="CAL1171206.1"/>
    </source>
</evidence>
<dbReference type="EMBL" id="CAMXCT020006657">
    <property type="protein sequence ID" value="CAL1171206.1"/>
    <property type="molecule type" value="Genomic_DNA"/>
</dbReference>
<dbReference type="EMBL" id="CAMXCT030006657">
    <property type="protein sequence ID" value="CAL4805143.1"/>
    <property type="molecule type" value="Genomic_DNA"/>
</dbReference>
<evidence type="ECO:0000313" key="3">
    <source>
        <dbReference type="Proteomes" id="UP001152797"/>
    </source>
</evidence>
<dbReference type="Proteomes" id="UP001152797">
    <property type="component" value="Unassembled WGS sequence"/>
</dbReference>
<reference evidence="1" key="1">
    <citation type="submission" date="2022-10" db="EMBL/GenBank/DDBJ databases">
        <authorList>
            <person name="Chen Y."/>
            <person name="Dougan E. K."/>
            <person name="Chan C."/>
            <person name="Rhodes N."/>
            <person name="Thang M."/>
        </authorList>
    </citation>
    <scope>NUCLEOTIDE SEQUENCE</scope>
</reference>
<dbReference type="AlphaFoldDB" id="A0A9P1GMZ5"/>
<protein>
    <submittedName>
        <fullName evidence="1">Uncharacterized protein</fullName>
    </submittedName>
</protein>
<comment type="caution">
    <text evidence="1">The sequence shown here is derived from an EMBL/GenBank/DDBJ whole genome shotgun (WGS) entry which is preliminary data.</text>
</comment>
<sequence length="649" mass="74421">MVLTVGKWMHEGSGRGSEWLLTDSDTKRCYFIRRTKTGKLACGAQGTFESADDWLTLTEFACASDSHIKRRNLTFRQFGGCGASDQWVEQRSATRRILFVAWIDLDLMRIFWSPTVHNFSRWQFQLVQGHFVAEVLQWLDPDFEMEERAADGTHDDEWHIINEAPAIQLAEHAKAVLEDDKRLGINRDDKARECFKALDEAALRLPVPMSYGKIGADERYPWLKPSDMIRALHRWNRLDLILPEATLEASKQQLKIYWDRFRRLYPTNEIFSILTNEQLQLTLPVKVHGDEGKKKSPIMLINWQPVLGRGTSKTAGLPDKEQEVCRFLSFAALKETYSDCPEALDDGMRLVASDLNNLMRDGIALRFGETMETFRLGVTGVKGDWPWLIEAGHLCRHFRRAPKRGESTMEAGGVCHLCLGGVHNFPFEDFGSSPRFETTMHSAAAQAPWDSISPFVEMLPSETGMPAWLFRPDIFHNWHLGAGKYFISSSLEWMESFLTDDVVNHLADLDTRVPLIAVVIRNTNELFRLLYSNGAWLHCTVAAEVARRGLLSVRANKRLAQVSVQLCEPRYPIHPKLHMLFHGYRFLEQWSLAHEWCESPLVDGCQVDESFVGVISRYSRRVSPKITVQRTYDLYLTSMRRHAQGDEEN</sequence>
<organism evidence="1">
    <name type="scientific">Cladocopium goreaui</name>
    <dbReference type="NCBI Taxonomy" id="2562237"/>
    <lineage>
        <taxon>Eukaryota</taxon>
        <taxon>Sar</taxon>
        <taxon>Alveolata</taxon>
        <taxon>Dinophyceae</taxon>
        <taxon>Suessiales</taxon>
        <taxon>Symbiodiniaceae</taxon>
        <taxon>Cladocopium</taxon>
    </lineage>
</organism>
<keyword evidence="3" id="KW-1185">Reference proteome</keyword>
<reference evidence="2" key="2">
    <citation type="submission" date="2024-04" db="EMBL/GenBank/DDBJ databases">
        <authorList>
            <person name="Chen Y."/>
            <person name="Shah S."/>
            <person name="Dougan E. K."/>
            <person name="Thang M."/>
            <person name="Chan C."/>
        </authorList>
    </citation>
    <scope>NUCLEOTIDE SEQUENCE [LARGE SCALE GENOMIC DNA]</scope>
</reference>
<dbReference type="EMBL" id="CAMXCT010006657">
    <property type="protein sequence ID" value="CAI4017831.1"/>
    <property type="molecule type" value="Genomic_DNA"/>
</dbReference>
<proteinExistence type="predicted"/>
<gene>
    <name evidence="1" type="ORF">C1SCF055_LOCUS42443</name>
</gene>
<name>A0A9P1GMZ5_9DINO</name>